<name>A0AAV4BAJ1_9GAST</name>
<evidence type="ECO:0008006" key="4">
    <source>
        <dbReference type="Google" id="ProtNLM"/>
    </source>
</evidence>
<protein>
    <recommendedName>
        <fullName evidence="4">CUB domain-containing protein</fullName>
    </recommendedName>
</protein>
<evidence type="ECO:0000313" key="3">
    <source>
        <dbReference type="Proteomes" id="UP000735302"/>
    </source>
</evidence>
<comment type="caution">
    <text evidence="2">The sequence shown here is derived from an EMBL/GenBank/DDBJ whole genome shotgun (WGS) entry which is preliminary data.</text>
</comment>
<sequence>MEKEDIDLSTLGNIMTGQKSVLTLGLLLVAFLNTPVVCVRPADLEIVTLNGVAQFKVPDSIFDAPLYLTLYNQRIIHRDYCFRISRCEDDWFDVQVKPLTIRIVIKNPESLPAGSNRLDLKFAVDSVNDGLSAFPEKYLVRIHIQGPGSIIKEIKTKNVVEGFASFHIDAPSPERLFFVKDQHLSGIFCAAETWCEDRFFWRLHPTNRSTSISVTIDNLSSEDVQDYFFFSLNNGTIYQYNLSISTSQYSMSLSKCADFILFSEKYDLPWDSEYSRATANIFVLPPGRNISVNTCDMSVKEENMAYWTSESRESLWMGNSSSFLLATHNSVRLIMTFDDQKSKMGVFYLFFSSPERRKPPGSIYLREGKKGTIEARVPRFVSDMHVSTNSFLIGLGFRCSPIEPCANGMKWENLPLGSMTILKYHLDVSLEERLFRRSPVGKDYLELRMYFEDTSAGNIVEYYRLLHFPRGIDKHIVNMSTDVPESGEQMTYSIDVTWTEKLADYLFIFPTLLLPRTKCEWSEQCIDQFVFRKWKTFYKSLDARLDFNIHGTANLNNYAVFLTDEYQMDFRIYKFPPPPAASDPPSVTIAPSLTDPTVATPSDSTVVASSDSTAAVPSGPIVTIPSGPTVTTPSDSTVTTPDLSDNTFWKNSTIVLLAVVGGACLVVLVTVLTVNIMRSRKVRSRHALRNFIHRLKQCYELKWLHRPDAFILRRKQCSFIFLADFAIVALNGEEKLWIFCCKLVVLKYESVG</sequence>
<reference evidence="2 3" key="1">
    <citation type="journal article" date="2021" name="Elife">
        <title>Chloroplast acquisition without the gene transfer in kleptoplastic sea slugs, Plakobranchus ocellatus.</title>
        <authorList>
            <person name="Maeda T."/>
            <person name="Takahashi S."/>
            <person name="Yoshida T."/>
            <person name="Shimamura S."/>
            <person name="Takaki Y."/>
            <person name="Nagai Y."/>
            <person name="Toyoda A."/>
            <person name="Suzuki Y."/>
            <person name="Arimoto A."/>
            <person name="Ishii H."/>
            <person name="Satoh N."/>
            <person name="Nishiyama T."/>
            <person name="Hasebe M."/>
            <person name="Maruyama T."/>
            <person name="Minagawa J."/>
            <person name="Obokata J."/>
            <person name="Shigenobu S."/>
        </authorList>
    </citation>
    <scope>NUCLEOTIDE SEQUENCE [LARGE SCALE GENOMIC DNA]</scope>
</reference>
<accession>A0AAV4BAJ1</accession>
<gene>
    <name evidence="2" type="ORF">PoB_004412500</name>
</gene>
<keyword evidence="1" id="KW-0812">Transmembrane</keyword>
<feature type="transmembrane region" description="Helical" evidence="1">
    <location>
        <begin position="654"/>
        <end position="676"/>
    </location>
</feature>
<evidence type="ECO:0000256" key="1">
    <source>
        <dbReference type="SAM" id="Phobius"/>
    </source>
</evidence>
<dbReference type="Proteomes" id="UP000735302">
    <property type="component" value="Unassembled WGS sequence"/>
</dbReference>
<proteinExistence type="predicted"/>
<organism evidence="2 3">
    <name type="scientific">Plakobranchus ocellatus</name>
    <dbReference type="NCBI Taxonomy" id="259542"/>
    <lineage>
        <taxon>Eukaryota</taxon>
        <taxon>Metazoa</taxon>
        <taxon>Spiralia</taxon>
        <taxon>Lophotrochozoa</taxon>
        <taxon>Mollusca</taxon>
        <taxon>Gastropoda</taxon>
        <taxon>Heterobranchia</taxon>
        <taxon>Euthyneura</taxon>
        <taxon>Panpulmonata</taxon>
        <taxon>Sacoglossa</taxon>
        <taxon>Placobranchoidea</taxon>
        <taxon>Plakobranchidae</taxon>
        <taxon>Plakobranchus</taxon>
    </lineage>
</organism>
<evidence type="ECO:0000313" key="2">
    <source>
        <dbReference type="EMBL" id="GFO17620.1"/>
    </source>
</evidence>
<keyword evidence="1" id="KW-1133">Transmembrane helix</keyword>
<keyword evidence="3" id="KW-1185">Reference proteome</keyword>
<keyword evidence="1" id="KW-0472">Membrane</keyword>
<dbReference type="AlphaFoldDB" id="A0AAV4BAJ1"/>
<dbReference type="EMBL" id="BLXT01004836">
    <property type="protein sequence ID" value="GFO17620.1"/>
    <property type="molecule type" value="Genomic_DNA"/>
</dbReference>